<proteinExistence type="predicted"/>
<dbReference type="PROSITE" id="PS00894">
    <property type="entry name" value="HTH_DEOR_1"/>
    <property type="match status" value="1"/>
</dbReference>
<sequence>MKLERFEIRLLPRPAPGQTNKLDRPMNKSASKSVLRRSKILDLLLGGREVPIKEIAEKLDVSIMTVHRDLAELERNGAITRVRGAVSAERSVIFESSYHFRSQKQIDEKRRLARAAIKHIEPGNALAWDDSTTAYQMTEFIQEITPITVLTNGLPVIERLSNEPGVEMIALGGKFSRGFNGFFGLQCEQAIASYVVDVAVMSSTTIRGISLYTQDEQVVRMKRAMLKIAKKSVLLVDSSKFQFSALNYIADLTDFDHVIISKDPGEEALATLRSAGIDFELV</sequence>
<feature type="domain" description="HTH deoR-type" evidence="4">
    <location>
        <begin position="33"/>
        <end position="88"/>
    </location>
</feature>
<dbReference type="Pfam" id="PF00455">
    <property type="entry name" value="DeoRC"/>
    <property type="match status" value="1"/>
</dbReference>
<dbReference type="InterPro" id="IPR050313">
    <property type="entry name" value="Carb_Metab_HTH_regulators"/>
</dbReference>
<dbReference type="RefSeq" id="WP_100161149.1">
    <property type="nucleotide sequence ID" value="NZ_PGTB01000004.1"/>
</dbReference>
<dbReference type="InterPro" id="IPR036388">
    <property type="entry name" value="WH-like_DNA-bd_sf"/>
</dbReference>
<name>A0A2M8J5U8_9RHOB</name>
<dbReference type="InterPro" id="IPR018356">
    <property type="entry name" value="Tscrpt_reg_HTH_DeoR_CS"/>
</dbReference>
<dbReference type="InterPro" id="IPR014036">
    <property type="entry name" value="DeoR-like_C"/>
</dbReference>
<dbReference type="Pfam" id="PF08220">
    <property type="entry name" value="HTH_DeoR"/>
    <property type="match status" value="1"/>
</dbReference>
<dbReference type="PANTHER" id="PTHR30363">
    <property type="entry name" value="HTH-TYPE TRANSCRIPTIONAL REGULATOR SRLR-RELATED"/>
    <property type="match status" value="1"/>
</dbReference>
<dbReference type="AlphaFoldDB" id="A0A2M8J5U8"/>
<dbReference type="SMART" id="SM01134">
    <property type="entry name" value="DeoRC"/>
    <property type="match status" value="1"/>
</dbReference>
<dbReference type="InterPro" id="IPR001034">
    <property type="entry name" value="DeoR_HTH"/>
</dbReference>
<accession>A0A2M8J5U8</accession>
<evidence type="ECO:0000256" key="3">
    <source>
        <dbReference type="ARBA" id="ARBA00023163"/>
    </source>
</evidence>
<reference evidence="5 6" key="1">
    <citation type="journal article" date="2018" name="Int. J. Syst. Evol. Microbiol.">
        <title>Pseudooceanicola lipolyticus sp. nov., a marine alphaproteobacterium, reclassification of Oceanicola flagellatus as Pseudooceanicola flagellatus comb. nov. and emended description of the genus Pseudooceanicola.</title>
        <authorList>
            <person name="Huang M.-M."/>
            <person name="Guo L.-L."/>
            <person name="Wu Y.-H."/>
            <person name="Lai Q.-L."/>
            <person name="Shao Z.-Z."/>
            <person name="Wang C.-S."/>
            <person name="Wu M."/>
            <person name="Xu X.-W."/>
        </authorList>
    </citation>
    <scope>NUCLEOTIDE SEQUENCE [LARGE SCALE GENOMIC DNA]</scope>
    <source>
        <strain evidence="5 6">157</strain>
    </source>
</reference>
<keyword evidence="2" id="KW-0238">DNA-binding</keyword>
<gene>
    <name evidence="5" type="ORF">CVM52_03165</name>
</gene>
<comment type="caution">
    <text evidence="5">The sequence shown here is derived from an EMBL/GenBank/DDBJ whole genome shotgun (WGS) entry which is preliminary data.</text>
</comment>
<dbReference type="PRINTS" id="PR00037">
    <property type="entry name" value="HTHLACR"/>
</dbReference>
<dbReference type="Gene3D" id="1.10.10.10">
    <property type="entry name" value="Winged helix-like DNA-binding domain superfamily/Winged helix DNA-binding domain"/>
    <property type="match status" value="1"/>
</dbReference>
<dbReference type="GO" id="GO:0003700">
    <property type="term" value="F:DNA-binding transcription factor activity"/>
    <property type="evidence" value="ECO:0007669"/>
    <property type="project" value="InterPro"/>
</dbReference>
<dbReference type="EMBL" id="PGTB01000004">
    <property type="protein sequence ID" value="PJE38156.1"/>
    <property type="molecule type" value="Genomic_DNA"/>
</dbReference>
<evidence type="ECO:0000259" key="4">
    <source>
        <dbReference type="PROSITE" id="PS51000"/>
    </source>
</evidence>
<evidence type="ECO:0000313" key="6">
    <source>
        <dbReference type="Proteomes" id="UP000231553"/>
    </source>
</evidence>
<evidence type="ECO:0000256" key="1">
    <source>
        <dbReference type="ARBA" id="ARBA00023015"/>
    </source>
</evidence>
<protein>
    <submittedName>
        <fullName evidence="5">DeoR family transcriptional regulator</fullName>
    </submittedName>
</protein>
<dbReference type="SUPFAM" id="SSF100950">
    <property type="entry name" value="NagB/RpiA/CoA transferase-like"/>
    <property type="match status" value="1"/>
</dbReference>
<dbReference type="PANTHER" id="PTHR30363:SF44">
    <property type="entry name" value="AGA OPERON TRANSCRIPTIONAL REPRESSOR-RELATED"/>
    <property type="match status" value="1"/>
</dbReference>
<dbReference type="PROSITE" id="PS51000">
    <property type="entry name" value="HTH_DEOR_2"/>
    <property type="match status" value="1"/>
</dbReference>
<dbReference type="Proteomes" id="UP000231553">
    <property type="component" value="Unassembled WGS sequence"/>
</dbReference>
<organism evidence="5 6">
    <name type="scientific">Pseudooceanicola lipolyticus</name>
    <dbReference type="NCBI Taxonomy" id="2029104"/>
    <lineage>
        <taxon>Bacteria</taxon>
        <taxon>Pseudomonadati</taxon>
        <taxon>Pseudomonadota</taxon>
        <taxon>Alphaproteobacteria</taxon>
        <taxon>Rhodobacterales</taxon>
        <taxon>Paracoccaceae</taxon>
        <taxon>Pseudooceanicola</taxon>
    </lineage>
</organism>
<dbReference type="OrthoDB" id="9816363at2"/>
<evidence type="ECO:0000313" key="5">
    <source>
        <dbReference type="EMBL" id="PJE38156.1"/>
    </source>
</evidence>
<keyword evidence="6" id="KW-1185">Reference proteome</keyword>
<dbReference type="InterPro" id="IPR037171">
    <property type="entry name" value="NagB/RpiA_transferase-like"/>
</dbReference>
<dbReference type="InterPro" id="IPR036390">
    <property type="entry name" value="WH_DNA-bd_sf"/>
</dbReference>
<keyword evidence="1" id="KW-0805">Transcription regulation</keyword>
<keyword evidence="3" id="KW-0804">Transcription</keyword>
<dbReference type="SUPFAM" id="SSF46785">
    <property type="entry name" value="Winged helix' DNA-binding domain"/>
    <property type="match status" value="1"/>
</dbReference>
<evidence type="ECO:0000256" key="2">
    <source>
        <dbReference type="ARBA" id="ARBA00023125"/>
    </source>
</evidence>
<dbReference type="GO" id="GO:0003677">
    <property type="term" value="F:DNA binding"/>
    <property type="evidence" value="ECO:0007669"/>
    <property type="project" value="UniProtKB-KW"/>
</dbReference>
<dbReference type="SMART" id="SM00420">
    <property type="entry name" value="HTH_DEOR"/>
    <property type="match status" value="1"/>
</dbReference>